<protein>
    <recommendedName>
        <fullName evidence="4">DoxX family protein</fullName>
    </recommendedName>
</protein>
<keyword evidence="1" id="KW-0812">Transmembrane</keyword>
<evidence type="ECO:0008006" key="4">
    <source>
        <dbReference type="Google" id="ProtNLM"/>
    </source>
</evidence>
<feature type="transmembrane region" description="Helical" evidence="1">
    <location>
        <begin position="103"/>
        <end position="123"/>
    </location>
</feature>
<proteinExistence type="predicted"/>
<dbReference type="RefSeq" id="WP_386132742.1">
    <property type="nucleotide sequence ID" value="NZ_JBHTJL010000020.1"/>
</dbReference>
<keyword evidence="1" id="KW-0472">Membrane</keyword>
<gene>
    <name evidence="2" type="ORF">ACFQ1Q_13855</name>
</gene>
<feature type="transmembrane region" description="Helical" evidence="1">
    <location>
        <begin position="7"/>
        <end position="26"/>
    </location>
</feature>
<evidence type="ECO:0000313" key="2">
    <source>
        <dbReference type="EMBL" id="MFD1064333.1"/>
    </source>
</evidence>
<comment type="caution">
    <text evidence="2">The sequence shown here is derived from an EMBL/GenBank/DDBJ whole genome shotgun (WGS) entry which is preliminary data.</text>
</comment>
<sequence length="129" mass="14843">MEIIMIKFLRILLIVFYAFAGMYHFINPKFYYPLIPDYLLFPKLINLVSGLLEIVLAICIAVPKTRLLAAKGIIILLILFIPSHIFFITEGGCMFSSLCVPTYIAWIRLLVIHPMLILWAWSIRKSNGL</sequence>
<name>A0ABW3NAH8_9FLAO</name>
<keyword evidence="1" id="KW-1133">Transmembrane helix</keyword>
<dbReference type="Proteomes" id="UP001597013">
    <property type="component" value="Unassembled WGS sequence"/>
</dbReference>
<keyword evidence="3" id="KW-1185">Reference proteome</keyword>
<dbReference type="EMBL" id="JBHTJL010000020">
    <property type="protein sequence ID" value="MFD1064333.1"/>
    <property type="molecule type" value="Genomic_DNA"/>
</dbReference>
<accession>A0ABW3NAH8</accession>
<dbReference type="PANTHER" id="PTHR36974">
    <property type="entry name" value="MEMBRANE PROTEIN-RELATED"/>
    <property type="match status" value="1"/>
</dbReference>
<feature type="transmembrane region" description="Helical" evidence="1">
    <location>
        <begin position="38"/>
        <end position="62"/>
    </location>
</feature>
<evidence type="ECO:0000313" key="3">
    <source>
        <dbReference type="Proteomes" id="UP001597013"/>
    </source>
</evidence>
<dbReference type="PANTHER" id="PTHR36974:SF1">
    <property type="entry name" value="DOXX FAMILY MEMBRANE PROTEIN"/>
    <property type="match status" value="1"/>
</dbReference>
<reference evidence="3" key="1">
    <citation type="journal article" date="2019" name="Int. J. Syst. Evol. Microbiol.">
        <title>The Global Catalogue of Microorganisms (GCM) 10K type strain sequencing project: providing services to taxonomists for standard genome sequencing and annotation.</title>
        <authorList>
            <consortium name="The Broad Institute Genomics Platform"/>
            <consortium name="The Broad Institute Genome Sequencing Center for Infectious Disease"/>
            <person name="Wu L."/>
            <person name="Ma J."/>
        </authorList>
    </citation>
    <scope>NUCLEOTIDE SEQUENCE [LARGE SCALE GENOMIC DNA]</scope>
    <source>
        <strain evidence="3">CCUG 62215</strain>
    </source>
</reference>
<feature type="transmembrane region" description="Helical" evidence="1">
    <location>
        <begin position="74"/>
        <end position="97"/>
    </location>
</feature>
<evidence type="ECO:0000256" key="1">
    <source>
        <dbReference type="SAM" id="Phobius"/>
    </source>
</evidence>
<organism evidence="2 3">
    <name type="scientific">Winogradskyella litorisediminis</name>
    <dbReference type="NCBI Taxonomy" id="1156618"/>
    <lineage>
        <taxon>Bacteria</taxon>
        <taxon>Pseudomonadati</taxon>
        <taxon>Bacteroidota</taxon>
        <taxon>Flavobacteriia</taxon>
        <taxon>Flavobacteriales</taxon>
        <taxon>Flavobacteriaceae</taxon>
        <taxon>Winogradskyella</taxon>
    </lineage>
</organism>